<dbReference type="Pfam" id="PF00106">
    <property type="entry name" value="adh_short"/>
    <property type="match status" value="1"/>
</dbReference>
<accession>A0A4Y7U359</accession>
<dbReference type="InterPro" id="IPR036291">
    <property type="entry name" value="NAD(P)-bd_dom_sf"/>
</dbReference>
<proteinExistence type="predicted"/>
<evidence type="ECO:0000256" key="1">
    <source>
        <dbReference type="SAM" id="MobiDB-lite"/>
    </source>
</evidence>
<sequence>MDYQNELSGKVALVTGGTKGAGRAIAERLLQAGATVIIAARPAPEKENSKLHFSPSALSKAEGP</sequence>
<protein>
    <submittedName>
        <fullName evidence="2">SDR family NAD(P)-dependent oxidoreductase</fullName>
    </submittedName>
</protein>
<dbReference type="SUPFAM" id="SSF51735">
    <property type="entry name" value="NAD(P)-binding Rossmann-fold domains"/>
    <property type="match status" value="1"/>
</dbReference>
<dbReference type="Proteomes" id="UP000298340">
    <property type="component" value="Unassembled WGS sequence"/>
</dbReference>
<dbReference type="EMBL" id="QWDN01000843">
    <property type="protein sequence ID" value="TEB40845.1"/>
    <property type="molecule type" value="Genomic_DNA"/>
</dbReference>
<dbReference type="InterPro" id="IPR002347">
    <property type="entry name" value="SDR_fam"/>
</dbReference>
<evidence type="ECO:0000313" key="3">
    <source>
        <dbReference type="Proteomes" id="UP000298340"/>
    </source>
</evidence>
<name>A0A4Y7U359_9FLAO</name>
<feature type="non-terminal residue" evidence="2">
    <location>
        <position position="64"/>
    </location>
</feature>
<reference evidence="2 3" key="1">
    <citation type="journal article" date="2018" name="Syst. Appl. Microbiol.">
        <title>Flavobacterium circumlabens sp. nov. and Flavobacterium cupreum sp. nov., two psychrotrophic species isolated from Antarctic environmental samples.</title>
        <authorList>
            <person name="Kralova S."/>
            <person name="Busse H.J."/>
            <person name="Svec P."/>
            <person name="Maslanova I."/>
            <person name="Stankova E."/>
            <person name="Bartak M."/>
            <person name="Sedlacek I."/>
        </authorList>
    </citation>
    <scope>NUCLEOTIDE SEQUENCE [LARGE SCALE GENOMIC DNA]</scope>
    <source>
        <strain evidence="2 3">CCM 8828</strain>
    </source>
</reference>
<comment type="caution">
    <text evidence="2">The sequence shown here is derived from an EMBL/GenBank/DDBJ whole genome shotgun (WGS) entry which is preliminary data.</text>
</comment>
<dbReference type="AlphaFoldDB" id="A0A4Y7U359"/>
<organism evidence="2 3">
    <name type="scientific">Flavobacterium circumlabens</name>
    <dbReference type="NCBI Taxonomy" id="2133765"/>
    <lineage>
        <taxon>Bacteria</taxon>
        <taxon>Pseudomonadati</taxon>
        <taxon>Bacteroidota</taxon>
        <taxon>Flavobacteriia</taxon>
        <taxon>Flavobacteriales</taxon>
        <taxon>Flavobacteriaceae</taxon>
        <taxon>Flavobacterium</taxon>
    </lineage>
</organism>
<evidence type="ECO:0000313" key="2">
    <source>
        <dbReference type="EMBL" id="TEB40845.1"/>
    </source>
</evidence>
<gene>
    <name evidence="2" type="ORF">D0809_28535</name>
</gene>
<feature type="region of interest" description="Disordered" evidence="1">
    <location>
        <begin position="44"/>
        <end position="64"/>
    </location>
</feature>
<dbReference type="RefSeq" id="WP_134092507.1">
    <property type="nucleotide sequence ID" value="NZ_QWDN01000843.1"/>
</dbReference>
<dbReference type="Gene3D" id="3.40.50.720">
    <property type="entry name" value="NAD(P)-binding Rossmann-like Domain"/>
    <property type="match status" value="1"/>
</dbReference>